<dbReference type="PANTHER" id="PTHR36161">
    <property type="entry name" value="PROTEIN CBG06377-RELATED"/>
    <property type="match status" value="1"/>
</dbReference>
<keyword evidence="1" id="KW-0732">Signal</keyword>
<evidence type="ECO:0000313" key="4">
    <source>
        <dbReference type="WBParaSite" id="HPLM_0001511201-mRNA-1"/>
    </source>
</evidence>
<reference evidence="4" key="1">
    <citation type="submission" date="2017-02" db="UniProtKB">
        <authorList>
            <consortium name="WormBaseParasite"/>
        </authorList>
    </citation>
    <scope>IDENTIFICATION</scope>
</reference>
<evidence type="ECO:0000256" key="1">
    <source>
        <dbReference type="SAM" id="SignalP"/>
    </source>
</evidence>
<reference evidence="2 3" key="2">
    <citation type="submission" date="2018-11" db="EMBL/GenBank/DDBJ databases">
        <authorList>
            <consortium name="Pathogen Informatics"/>
        </authorList>
    </citation>
    <scope>NUCLEOTIDE SEQUENCE [LARGE SCALE GENOMIC DNA]</scope>
    <source>
        <strain evidence="2 3">MHpl1</strain>
    </source>
</reference>
<protein>
    <submittedName>
        <fullName evidence="4">PMEI domain-containing protein</fullName>
    </submittedName>
</protein>
<keyword evidence="3" id="KW-1185">Reference proteome</keyword>
<gene>
    <name evidence="2" type="ORF">HPLM_LOCUS15104</name>
</gene>
<organism evidence="4">
    <name type="scientific">Haemonchus placei</name>
    <name type="common">Barber's pole worm</name>
    <dbReference type="NCBI Taxonomy" id="6290"/>
    <lineage>
        <taxon>Eukaryota</taxon>
        <taxon>Metazoa</taxon>
        <taxon>Ecdysozoa</taxon>
        <taxon>Nematoda</taxon>
        <taxon>Chromadorea</taxon>
        <taxon>Rhabditida</taxon>
        <taxon>Rhabditina</taxon>
        <taxon>Rhabditomorpha</taxon>
        <taxon>Strongyloidea</taxon>
        <taxon>Trichostrongylidae</taxon>
        <taxon>Haemonchus</taxon>
    </lineage>
</organism>
<feature type="signal peptide" evidence="1">
    <location>
        <begin position="1"/>
        <end position="20"/>
    </location>
</feature>
<dbReference type="AlphaFoldDB" id="A0A0N4WU14"/>
<dbReference type="OrthoDB" id="5814219at2759"/>
<dbReference type="STRING" id="6290.A0A0N4WU14"/>
<dbReference type="Proteomes" id="UP000268014">
    <property type="component" value="Unassembled WGS sequence"/>
</dbReference>
<dbReference type="OMA" id="FYTASEM"/>
<sequence length="174" mass="19182">MLHIIPAVAVILVGARFSDAQTPKSKFDSKVIALGVKFYKVDEIAKLTDCIDDSFYNIATMDEIKDMDSCLKPEGQTTMKLIDKVSPSAYTVLQNVYNKVIADIKTAKAAGKTKAAVMDIGYTTIAGQVTKPLMEKLCTTLIPIITGLEWRCYLSNIKSLIDMTLYECSKIVKT</sequence>
<evidence type="ECO:0000313" key="2">
    <source>
        <dbReference type="EMBL" id="VDO55393.1"/>
    </source>
</evidence>
<accession>A0A0N4WU14</accession>
<evidence type="ECO:0000313" key="3">
    <source>
        <dbReference type="Proteomes" id="UP000268014"/>
    </source>
</evidence>
<feature type="chain" id="PRO_5043124020" evidence="1">
    <location>
        <begin position="21"/>
        <end position="174"/>
    </location>
</feature>
<name>A0A0N4WU14_HAEPC</name>
<dbReference type="WBParaSite" id="HPLM_0001511201-mRNA-1">
    <property type="protein sequence ID" value="HPLM_0001511201-mRNA-1"/>
    <property type="gene ID" value="HPLM_0001511201"/>
</dbReference>
<dbReference type="EMBL" id="UZAF01018835">
    <property type="protein sequence ID" value="VDO55393.1"/>
    <property type="molecule type" value="Genomic_DNA"/>
</dbReference>
<proteinExistence type="predicted"/>